<name>A0A915JRD6_ROMCU</name>
<sequence>MDYCGFDWEFGSKADEEAEEAFVGCGLVDCKRAHIVDNSLRSAIFYLWCCKDVCKSVTNVFVKEGKIATADGRTMVGECVLKELEVIKKGLAKKLQPVYLGPYKILKVNYPNLTIQALDNPKRIKTIHVNKTKKYHTNAVLDTNAEIQKSKDAIDKPDDRNQKAHCQYNL</sequence>
<dbReference type="WBParaSite" id="nRc.2.0.1.t28659-RA">
    <property type="protein sequence ID" value="nRc.2.0.1.t28659-RA"/>
    <property type="gene ID" value="nRc.2.0.1.g28659"/>
</dbReference>
<reference evidence="2" key="1">
    <citation type="submission" date="2022-11" db="UniProtKB">
        <authorList>
            <consortium name="WormBaseParasite"/>
        </authorList>
    </citation>
    <scope>IDENTIFICATION</scope>
</reference>
<evidence type="ECO:0000313" key="1">
    <source>
        <dbReference type="Proteomes" id="UP000887565"/>
    </source>
</evidence>
<protein>
    <submittedName>
        <fullName evidence="2">Uncharacterized protein</fullName>
    </submittedName>
</protein>
<evidence type="ECO:0000313" key="2">
    <source>
        <dbReference type="WBParaSite" id="nRc.2.0.1.t28659-RA"/>
    </source>
</evidence>
<dbReference type="AlphaFoldDB" id="A0A915JRD6"/>
<proteinExistence type="predicted"/>
<organism evidence="1 2">
    <name type="scientific">Romanomermis culicivorax</name>
    <name type="common">Nematode worm</name>
    <dbReference type="NCBI Taxonomy" id="13658"/>
    <lineage>
        <taxon>Eukaryota</taxon>
        <taxon>Metazoa</taxon>
        <taxon>Ecdysozoa</taxon>
        <taxon>Nematoda</taxon>
        <taxon>Enoplea</taxon>
        <taxon>Dorylaimia</taxon>
        <taxon>Mermithida</taxon>
        <taxon>Mermithoidea</taxon>
        <taxon>Mermithidae</taxon>
        <taxon>Romanomermis</taxon>
    </lineage>
</organism>
<dbReference type="Proteomes" id="UP000887565">
    <property type="component" value="Unplaced"/>
</dbReference>
<keyword evidence="1" id="KW-1185">Reference proteome</keyword>
<accession>A0A915JRD6</accession>